<reference evidence="1" key="1">
    <citation type="submission" date="2014-09" db="EMBL/GenBank/DDBJ databases">
        <authorList>
            <person name="Magalhaes I.L.F."/>
            <person name="Oliveira U."/>
            <person name="Santos F.R."/>
            <person name="Vidigal T.H.D.A."/>
            <person name="Brescovit A.D."/>
            <person name="Santos A.J."/>
        </authorList>
    </citation>
    <scope>NUCLEOTIDE SEQUENCE</scope>
    <source>
        <tissue evidence="1">Shoot tissue taken approximately 20 cm above the soil surface</tissue>
    </source>
</reference>
<evidence type="ECO:0000313" key="1">
    <source>
        <dbReference type="EMBL" id="JAD66937.1"/>
    </source>
</evidence>
<accession>A0A0A9C600</accession>
<protein>
    <submittedName>
        <fullName evidence="1">Uncharacterized protein</fullName>
    </submittedName>
</protein>
<dbReference type="AlphaFoldDB" id="A0A0A9C600"/>
<organism evidence="1">
    <name type="scientific">Arundo donax</name>
    <name type="common">Giant reed</name>
    <name type="synonym">Donax arundinaceus</name>
    <dbReference type="NCBI Taxonomy" id="35708"/>
    <lineage>
        <taxon>Eukaryota</taxon>
        <taxon>Viridiplantae</taxon>
        <taxon>Streptophyta</taxon>
        <taxon>Embryophyta</taxon>
        <taxon>Tracheophyta</taxon>
        <taxon>Spermatophyta</taxon>
        <taxon>Magnoliopsida</taxon>
        <taxon>Liliopsida</taxon>
        <taxon>Poales</taxon>
        <taxon>Poaceae</taxon>
        <taxon>PACMAD clade</taxon>
        <taxon>Arundinoideae</taxon>
        <taxon>Arundineae</taxon>
        <taxon>Arundo</taxon>
    </lineage>
</organism>
<dbReference type="EMBL" id="GBRH01230958">
    <property type="protein sequence ID" value="JAD66937.1"/>
    <property type="molecule type" value="Transcribed_RNA"/>
</dbReference>
<reference evidence="1" key="2">
    <citation type="journal article" date="2015" name="Data Brief">
        <title>Shoot transcriptome of the giant reed, Arundo donax.</title>
        <authorList>
            <person name="Barrero R.A."/>
            <person name="Guerrero F.D."/>
            <person name="Moolhuijzen P."/>
            <person name="Goolsby J.A."/>
            <person name="Tidwell J."/>
            <person name="Bellgard S.E."/>
            <person name="Bellgard M.I."/>
        </authorList>
    </citation>
    <scope>NUCLEOTIDE SEQUENCE</scope>
    <source>
        <tissue evidence="1">Shoot tissue taken approximately 20 cm above the soil surface</tissue>
    </source>
</reference>
<sequence>MKLACSERKKETNYRQIVQNKTNFLQTLSITKTLQK</sequence>
<name>A0A0A9C600_ARUDO</name>
<proteinExistence type="predicted"/>